<evidence type="ECO:0000313" key="1">
    <source>
        <dbReference type="EMBL" id="KAL3815247.1"/>
    </source>
</evidence>
<dbReference type="EMBL" id="JALLPB020000210">
    <property type="protein sequence ID" value="KAL3815247.1"/>
    <property type="molecule type" value="Genomic_DNA"/>
</dbReference>
<proteinExistence type="predicted"/>
<sequence>MVSTSKCGGINAIGSAASRLFHPGDKVRKKYPKDVKLHCVNVKIIGKGLRRIKNKMKMCFLVSIPEVEGECYIVKKCFHVERDPDTPFETEHAPLPRNIPCPLPHGEDRTVLFDVMRNVANGLVDEVFELRAQGIEVDDDNKPLDEGAPPPPRLLKTMLLLTSPFQRTALVVSAI</sequence>
<keyword evidence="2" id="KW-1185">Reference proteome</keyword>
<evidence type="ECO:0000313" key="2">
    <source>
        <dbReference type="Proteomes" id="UP001530377"/>
    </source>
</evidence>
<protein>
    <submittedName>
        <fullName evidence="1">Uncharacterized protein</fullName>
    </submittedName>
</protein>
<gene>
    <name evidence="1" type="ORF">ACHAXA_002296</name>
</gene>
<accession>A0ABD3RQM5</accession>
<name>A0ABD3RQM5_9STRA</name>
<comment type="caution">
    <text evidence="1">The sequence shown here is derived from an EMBL/GenBank/DDBJ whole genome shotgun (WGS) entry which is preliminary data.</text>
</comment>
<reference evidence="1 2" key="1">
    <citation type="submission" date="2024-10" db="EMBL/GenBank/DDBJ databases">
        <title>Updated reference genomes for cyclostephanoid diatoms.</title>
        <authorList>
            <person name="Roberts W.R."/>
            <person name="Alverson A.J."/>
        </authorList>
    </citation>
    <scope>NUCLEOTIDE SEQUENCE [LARGE SCALE GENOMIC DNA]</scope>
    <source>
        <strain evidence="1 2">AJA228-03</strain>
    </source>
</reference>
<dbReference type="Proteomes" id="UP001530377">
    <property type="component" value="Unassembled WGS sequence"/>
</dbReference>
<dbReference type="AlphaFoldDB" id="A0ABD3RQM5"/>
<organism evidence="1 2">
    <name type="scientific">Cyclostephanos tholiformis</name>
    <dbReference type="NCBI Taxonomy" id="382380"/>
    <lineage>
        <taxon>Eukaryota</taxon>
        <taxon>Sar</taxon>
        <taxon>Stramenopiles</taxon>
        <taxon>Ochrophyta</taxon>
        <taxon>Bacillariophyta</taxon>
        <taxon>Coscinodiscophyceae</taxon>
        <taxon>Thalassiosirophycidae</taxon>
        <taxon>Stephanodiscales</taxon>
        <taxon>Stephanodiscaceae</taxon>
        <taxon>Cyclostephanos</taxon>
    </lineage>
</organism>